<keyword evidence="3" id="KW-1185">Reference proteome</keyword>
<name>A0A9D4UK18_ADICA</name>
<feature type="compositionally biased region" description="Low complexity" evidence="1">
    <location>
        <begin position="103"/>
        <end position="113"/>
    </location>
</feature>
<dbReference type="AlphaFoldDB" id="A0A9D4UK18"/>
<evidence type="ECO:0000313" key="2">
    <source>
        <dbReference type="EMBL" id="KAI5068836.1"/>
    </source>
</evidence>
<dbReference type="EMBL" id="JABFUD020000016">
    <property type="protein sequence ID" value="KAI5068836.1"/>
    <property type="molecule type" value="Genomic_DNA"/>
</dbReference>
<evidence type="ECO:0000256" key="1">
    <source>
        <dbReference type="SAM" id="MobiDB-lite"/>
    </source>
</evidence>
<comment type="caution">
    <text evidence="2">The sequence shown here is derived from an EMBL/GenBank/DDBJ whole genome shotgun (WGS) entry which is preliminary data.</text>
</comment>
<feature type="non-terminal residue" evidence="2">
    <location>
        <position position="1"/>
    </location>
</feature>
<proteinExistence type="predicted"/>
<protein>
    <submittedName>
        <fullName evidence="2">Uncharacterized protein</fullName>
    </submittedName>
</protein>
<sequence>LIFLSLLYRSFSFPWQRLVASSLAVFAGNHHHLHLVPPPSPWLSFSLPFAFACTPPLPSASSRSPAPPSSDLPPSPFLFLPPLLARLLSDRLRICDSPDSIRGRSSSSWRGSPETCEGD</sequence>
<dbReference type="Proteomes" id="UP000886520">
    <property type="component" value="Chromosome 16"/>
</dbReference>
<evidence type="ECO:0000313" key="3">
    <source>
        <dbReference type="Proteomes" id="UP000886520"/>
    </source>
</evidence>
<gene>
    <name evidence="2" type="ORF">GOP47_0017181</name>
</gene>
<accession>A0A9D4UK18</accession>
<feature type="region of interest" description="Disordered" evidence="1">
    <location>
        <begin position="96"/>
        <end position="119"/>
    </location>
</feature>
<reference evidence="2" key="1">
    <citation type="submission" date="2021-01" db="EMBL/GenBank/DDBJ databases">
        <title>Adiantum capillus-veneris genome.</title>
        <authorList>
            <person name="Fang Y."/>
            <person name="Liao Q."/>
        </authorList>
    </citation>
    <scope>NUCLEOTIDE SEQUENCE</scope>
    <source>
        <strain evidence="2">H3</strain>
        <tissue evidence="2">Leaf</tissue>
    </source>
</reference>
<organism evidence="2 3">
    <name type="scientific">Adiantum capillus-veneris</name>
    <name type="common">Maidenhair fern</name>
    <dbReference type="NCBI Taxonomy" id="13818"/>
    <lineage>
        <taxon>Eukaryota</taxon>
        <taxon>Viridiplantae</taxon>
        <taxon>Streptophyta</taxon>
        <taxon>Embryophyta</taxon>
        <taxon>Tracheophyta</taxon>
        <taxon>Polypodiopsida</taxon>
        <taxon>Polypodiidae</taxon>
        <taxon>Polypodiales</taxon>
        <taxon>Pteridineae</taxon>
        <taxon>Pteridaceae</taxon>
        <taxon>Vittarioideae</taxon>
        <taxon>Adiantum</taxon>
    </lineage>
</organism>